<dbReference type="SUPFAM" id="SSF56059">
    <property type="entry name" value="Glutathione synthetase ATP-binding domain-like"/>
    <property type="match status" value="1"/>
</dbReference>
<proteinExistence type="predicted"/>
<dbReference type="Gene3D" id="3.30.470.20">
    <property type="entry name" value="ATP-grasp fold, B domain"/>
    <property type="match status" value="1"/>
</dbReference>
<dbReference type="Proteomes" id="UP001162131">
    <property type="component" value="Unassembled WGS sequence"/>
</dbReference>
<feature type="region of interest" description="Disordered" evidence="1">
    <location>
        <begin position="54"/>
        <end position="75"/>
    </location>
</feature>
<evidence type="ECO:0000313" key="2">
    <source>
        <dbReference type="EMBL" id="CAG9328146.1"/>
    </source>
</evidence>
<dbReference type="InterPro" id="IPR004344">
    <property type="entry name" value="TTL/TTLL_fam"/>
</dbReference>
<dbReference type="PROSITE" id="PS51221">
    <property type="entry name" value="TTL"/>
    <property type="match status" value="1"/>
</dbReference>
<evidence type="ECO:0000313" key="3">
    <source>
        <dbReference type="Proteomes" id="UP001162131"/>
    </source>
</evidence>
<gene>
    <name evidence="2" type="ORF">BSTOLATCC_MIC45604</name>
</gene>
<dbReference type="EMBL" id="CAJZBQ010000045">
    <property type="protein sequence ID" value="CAG9328146.1"/>
    <property type="molecule type" value="Genomic_DNA"/>
</dbReference>
<accession>A0AAU9JSS0</accession>
<comment type="caution">
    <text evidence="2">The sequence shown here is derived from an EMBL/GenBank/DDBJ whole genome shotgun (WGS) entry which is preliminary data.</text>
</comment>
<name>A0AAU9JSS0_9CILI</name>
<keyword evidence="3" id="KW-1185">Reference proteome</keyword>
<sequence>MERDFELLSQLVVEKVKSRAQDLKEQEHFKVPSISRLGKHWKDYKSMSKESLILNEEKPKSTNDCQRQKSRRNNSDCVVLEPLPQNVPDLPPIETETAETSLDAIMQHIDDSVNRSILGVFNRVGREQSRESKKLNKTVICPALDISIEGISSHPHFRAQKKPSLKPQLAELPKLELPKKTHKTPKKAQKIEKLKICPKEVIWNKWIKVIQSSNAIDFQNKTTTFKYYIGKGNNSPLVNHIMKSRWWWSRIENPSQANLIWTQLKHRSTIESLPGFTGVIEEQLVQETPSKFVQSEVEGTLLIKSSPSYAKLKPIQNMSEVVKIHNRLPNNSSLCSKKKLFINLKAFYESLNQDIFRVVPTTFHIDSLNSQSWNDFNSAYTPNSTWIIKPGENTNRGNGIRVSNSLQEINEIVSLAGSKERTYIIQKYIDKPLLINKRKFDIRCYALVTSINGYLQAYFYEEGYLRTASKEFSLKSNDKFIHLTNDAVQNKCEEYGKFESGNKLSYSDFQKYLTANYPEINFYDNILPQIKKFVFDSVKAVKGILNDQKKMHAFEVFGYDFMIDRDFKVWLIEVNTNPCLELGCSYLAKLIPAMLENAFRIAIDPLLPPPTENKKYKQWVEGINFKNEFSLGFSMLRDENVSA</sequence>
<dbReference type="PANTHER" id="PTHR46069:SF1">
    <property type="entry name" value="CHROMOSOME UNDETERMINED SCAFFOLD_125, WHOLE GENOME SHOTGUN SEQUENCE"/>
    <property type="match status" value="1"/>
</dbReference>
<organism evidence="2 3">
    <name type="scientific">Blepharisma stoltei</name>
    <dbReference type="NCBI Taxonomy" id="1481888"/>
    <lineage>
        <taxon>Eukaryota</taxon>
        <taxon>Sar</taxon>
        <taxon>Alveolata</taxon>
        <taxon>Ciliophora</taxon>
        <taxon>Postciliodesmatophora</taxon>
        <taxon>Heterotrichea</taxon>
        <taxon>Heterotrichida</taxon>
        <taxon>Blepharismidae</taxon>
        <taxon>Blepharisma</taxon>
    </lineage>
</organism>
<reference evidence="2" key="1">
    <citation type="submission" date="2021-09" db="EMBL/GenBank/DDBJ databases">
        <authorList>
            <consortium name="AG Swart"/>
            <person name="Singh M."/>
            <person name="Singh A."/>
            <person name="Seah K."/>
            <person name="Emmerich C."/>
        </authorList>
    </citation>
    <scope>NUCLEOTIDE SEQUENCE</scope>
    <source>
        <strain evidence="2">ATCC30299</strain>
    </source>
</reference>
<dbReference type="Pfam" id="PF03133">
    <property type="entry name" value="TTL"/>
    <property type="match status" value="1"/>
</dbReference>
<evidence type="ECO:0000256" key="1">
    <source>
        <dbReference type="SAM" id="MobiDB-lite"/>
    </source>
</evidence>
<evidence type="ECO:0008006" key="4">
    <source>
        <dbReference type="Google" id="ProtNLM"/>
    </source>
</evidence>
<protein>
    <recommendedName>
        <fullName evidence="4">Tubulin-tyrosine ligase</fullName>
    </recommendedName>
</protein>
<dbReference type="AlphaFoldDB" id="A0AAU9JSS0"/>
<dbReference type="PANTHER" id="PTHR46069">
    <property type="entry name" value="TUBULIN TYROSINE LIGASE"/>
    <property type="match status" value="1"/>
</dbReference>